<proteinExistence type="predicted"/>
<name>A0AAD5VG90_9AGAR</name>
<comment type="caution">
    <text evidence="1">The sequence shown here is derived from an EMBL/GenBank/DDBJ whole genome shotgun (WGS) entry which is preliminary data.</text>
</comment>
<reference evidence="1" key="1">
    <citation type="submission" date="2022-07" db="EMBL/GenBank/DDBJ databases">
        <title>Genome Sequence of Leucocoprinus birnbaumii.</title>
        <authorList>
            <person name="Buettner E."/>
        </authorList>
    </citation>
    <scope>NUCLEOTIDE SEQUENCE</scope>
    <source>
        <strain evidence="1">VT141</strain>
    </source>
</reference>
<protein>
    <recommendedName>
        <fullName evidence="3">Endonuclease/exonuclease/phosphatase domain-containing protein</fullName>
    </recommendedName>
</protein>
<evidence type="ECO:0008006" key="3">
    <source>
        <dbReference type="Google" id="ProtNLM"/>
    </source>
</evidence>
<dbReference type="InterPro" id="IPR036691">
    <property type="entry name" value="Endo/exonu/phosph_ase_sf"/>
</dbReference>
<evidence type="ECO:0000313" key="2">
    <source>
        <dbReference type="Proteomes" id="UP001213000"/>
    </source>
</evidence>
<dbReference type="SUPFAM" id="SSF56219">
    <property type="entry name" value="DNase I-like"/>
    <property type="match status" value="1"/>
</dbReference>
<organism evidence="1 2">
    <name type="scientific">Leucocoprinus birnbaumii</name>
    <dbReference type="NCBI Taxonomy" id="56174"/>
    <lineage>
        <taxon>Eukaryota</taxon>
        <taxon>Fungi</taxon>
        <taxon>Dikarya</taxon>
        <taxon>Basidiomycota</taxon>
        <taxon>Agaricomycotina</taxon>
        <taxon>Agaricomycetes</taxon>
        <taxon>Agaricomycetidae</taxon>
        <taxon>Agaricales</taxon>
        <taxon>Agaricineae</taxon>
        <taxon>Agaricaceae</taxon>
        <taxon>Leucocoprinus</taxon>
    </lineage>
</organism>
<keyword evidence="2" id="KW-1185">Reference proteome</keyword>
<dbReference type="Gene3D" id="3.60.10.10">
    <property type="entry name" value="Endonuclease/exonuclease/phosphatase"/>
    <property type="match status" value="1"/>
</dbReference>
<sequence length="115" mass="12856">MVRSTPLKADVLTDLADSFGLERSIPENPVPTFYSSDPNHANTVIDLMFTASSIGQLISHQIALEHWLPSDHAPLLIDLPIAPELICHTQRAIKRNSKEEDYLLTQIIGELKEIK</sequence>
<gene>
    <name evidence="1" type="ORF">NP233_g11821</name>
</gene>
<dbReference type="Proteomes" id="UP001213000">
    <property type="component" value="Unassembled WGS sequence"/>
</dbReference>
<dbReference type="AlphaFoldDB" id="A0AAD5VG90"/>
<evidence type="ECO:0000313" key="1">
    <source>
        <dbReference type="EMBL" id="KAJ3557137.1"/>
    </source>
</evidence>
<dbReference type="EMBL" id="JANIEX010001511">
    <property type="protein sequence ID" value="KAJ3557137.1"/>
    <property type="molecule type" value="Genomic_DNA"/>
</dbReference>
<accession>A0AAD5VG90</accession>